<keyword evidence="1" id="KW-0472">Membrane</keyword>
<proteinExistence type="predicted"/>
<dbReference type="Proteomes" id="UP000626109">
    <property type="component" value="Unassembled WGS sequence"/>
</dbReference>
<dbReference type="Gene3D" id="3.40.50.150">
    <property type="entry name" value="Vaccinia Virus protein VP39"/>
    <property type="match status" value="1"/>
</dbReference>
<evidence type="ECO:0000313" key="2">
    <source>
        <dbReference type="EMBL" id="CAE8703998.1"/>
    </source>
</evidence>
<keyword evidence="1" id="KW-0812">Transmembrane</keyword>
<protein>
    <submittedName>
        <fullName evidence="2">Uncharacterized protein</fullName>
    </submittedName>
</protein>
<organism evidence="2 3">
    <name type="scientific">Polarella glacialis</name>
    <name type="common">Dinoflagellate</name>
    <dbReference type="NCBI Taxonomy" id="89957"/>
    <lineage>
        <taxon>Eukaryota</taxon>
        <taxon>Sar</taxon>
        <taxon>Alveolata</taxon>
        <taxon>Dinophyceae</taxon>
        <taxon>Suessiales</taxon>
        <taxon>Suessiaceae</taxon>
        <taxon>Polarella</taxon>
    </lineage>
</organism>
<accession>A0A813KGA5</accession>
<sequence>LYISCNPAALAEDLRFLGPDFEVLKLALFDMTAQQSLRLLLLLKCGYSLRLFPYTTHAECAVRVRRRVRRWSVIPVGRLLRQLASPWWMPLTVIATAAVAWWLRQRRCRGQFFIS</sequence>
<name>A0A813KGA5_POLGL</name>
<dbReference type="InterPro" id="IPR029063">
    <property type="entry name" value="SAM-dependent_MTases_sf"/>
</dbReference>
<keyword evidence="1" id="KW-1133">Transmembrane helix</keyword>
<evidence type="ECO:0000256" key="1">
    <source>
        <dbReference type="SAM" id="Phobius"/>
    </source>
</evidence>
<gene>
    <name evidence="2" type="ORF">PGLA2088_LOCUS33028</name>
</gene>
<feature type="transmembrane region" description="Helical" evidence="1">
    <location>
        <begin position="87"/>
        <end position="103"/>
    </location>
</feature>
<dbReference type="AlphaFoldDB" id="A0A813KGA5"/>
<reference evidence="2" key="1">
    <citation type="submission" date="2021-02" db="EMBL/GenBank/DDBJ databases">
        <authorList>
            <person name="Dougan E. K."/>
            <person name="Rhodes N."/>
            <person name="Thang M."/>
            <person name="Chan C."/>
        </authorList>
    </citation>
    <scope>NUCLEOTIDE SEQUENCE</scope>
</reference>
<feature type="non-terminal residue" evidence="2">
    <location>
        <position position="1"/>
    </location>
</feature>
<comment type="caution">
    <text evidence="2">The sequence shown here is derived from an EMBL/GenBank/DDBJ whole genome shotgun (WGS) entry which is preliminary data.</text>
</comment>
<dbReference type="EMBL" id="CAJNNW010030649">
    <property type="protein sequence ID" value="CAE8703998.1"/>
    <property type="molecule type" value="Genomic_DNA"/>
</dbReference>
<evidence type="ECO:0000313" key="3">
    <source>
        <dbReference type="Proteomes" id="UP000626109"/>
    </source>
</evidence>